<dbReference type="AlphaFoldDB" id="A0A0L9TJU7"/>
<evidence type="ECO:0000313" key="2">
    <source>
        <dbReference type="Proteomes" id="UP000053144"/>
    </source>
</evidence>
<dbReference type="Gramene" id="KOM30893">
    <property type="protein sequence ID" value="KOM30893"/>
    <property type="gene ID" value="LR48_Vigan01g044800"/>
</dbReference>
<organism evidence="1 2">
    <name type="scientific">Phaseolus angularis</name>
    <name type="common">Azuki bean</name>
    <name type="synonym">Vigna angularis</name>
    <dbReference type="NCBI Taxonomy" id="3914"/>
    <lineage>
        <taxon>Eukaryota</taxon>
        <taxon>Viridiplantae</taxon>
        <taxon>Streptophyta</taxon>
        <taxon>Embryophyta</taxon>
        <taxon>Tracheophyta</taxon>
        <taxon>Spermatophyta</taxon>
        <taxon>Magnoliopsida</taxon>
        <taxon>eudicotyledons</taxon>
        <taxon>Gunneridae</taxon>
        <taxon>Pentapetalae</taxon>
        <taxon>rosids</taxon>
        <taxon>fabids</taxon>
        <taxon>Fabales</taxon>
        <taxon>Fabaceae</taxon>
        <taxon>Papilionoideae</taxon>
        <taxon>50 kb inversion clade</taxon>
        <taxon>NPAAA clade</taxon>
        <taxon>indigoferoid/millettioid clade</taxon>
        <taxon>Phaseoleae</taxon>
        <taxon>Vigna</taxon>
    </lineage>
</organism>
<proteinExistence type="predicted"/>
<dbReference type="EMBL" id="CM003371">
    <property type="protein sequence ID" value="KOM30893.1"/>
    <property type="molecule type" value="Genomic_DNA"/>
</dbReference>
<dbReference type="Proteomes" id="UP000053144">
    <property type="component" value="Chromosome 1"/>
</dbReference>
<evidence type="ECO:0000313" key="1">
    <source>
        <dbReference type="EMBL" id="KOM30893.1"/>
    </source>
</evidence>
<gene>
    <name evidence="1" type="ORF">LR48_Vigan01g044800</name>
</gene>
<reference evidence="2" key="1">
    <citation type="journal article" date="2015" name="Proc. Natl. Acad. Sci. U.S.A.">
        <title>Genome sequencing of adzuki bean (Vigna angularis) provides insight into high starch and low fat accumulation and domestication.</title>
        <authorList>
            <person name="Yang K."/>
            <person name="Tian Z."/>
            <person name="Chen C."/>
            <person name="Luo L."/>
            <person name="Zhao B."/>
            <person name="Wang Z."/>
            <person name="Yu L."/>
            <person name="Li Y."/>
            <person name="Sun Y."/>
            <person name="Li W."/>
            <person name="Chen Y."/>
            <person name="Li Y."/>
            <person name="Zhang Y."/>
            <person name="Ai D."/>
            <person name="Zhao J."/>
            <person name="Shang C."/>
            <person name="Ma Y."/>
            <person name="Wu B."/>
            <person name="Wang M."/>
            <person name="Gao L."/>
            <person name="Sun D."/>
            <person name="Zhang P."/>
            <person name="Guo F."/>
            <person name="Wang W."/>
            <person name="Li Y."/>
            <person name="Wang J."/>
            <person name="Varshney R.K."/>
            <person name="Wang J."/>
            <person name="Ling H.Q."/>
            <person name="Wan P."/>
        </authorList>
    </citation>
    <scope>NUCLEOTIDE SEQUENCE</scope>
    <source>
        <strain evidence="2">cv. Jingnong 6</strain>
    </source>
</reference>
<sequence length="109" mass="12505">MVNNNSDWKESSSECHWWGTRAQLVNFDSGSECVKTDHGEWYYFVTMSRSEAEDEYNRFYALYTRVVCNSKSSFLAAADDNGEVKVCLLSFWLLMNISIPWVYGSGASN</sequence>
<protein>
    <submittedName>
        <fullName evidence="1">Uncharacterized protein</fullName>
    </submittedName>
</protein>
<accession>A0A0L9TJU7</accession>
<name>A0A0L9TJU7_PHAAN</name>